<feature type="signal peptide" evidence="1">
    <location>
        <begin position="1"/>
        <end position="20"/>
    </location>
</feature>
<proteinExistence type="predicted"/>
<dbReference type="EMBL" id="KI913117">
    <property type="protein sequence ID" value="ETV86153.1"/>
    <property type="molecule type" value="Genomic_DNA"/>
</dbReference>
<accession>W4H4U2</accession>
<keyword evidence="1" id="KW-0732">Signal</keyword>
<dbReference type="AlphaFoldDB" id="W4H4U2"/>
<gene>
    <name evidence="2" type="ORF">H257_02610</name>
</gene>
<evidence type="ECO:0000313" key="2">
    <source>
        <dbReference type="EMBL" id="ETV86153.1"/>
    </source>
</evidence>
<organism evidence="2">
    <name type="scientific">Aphanomyces astaci</name>
    <name type="common">Crayfish plague agent</name>
    <dbReference type="NCBI Taxonomy" id="112090"/>
    <lineage>
        <taxon>Eukaryota</taxon>
        <taxon>Sar</taxon>
        <taxon>Stramenopiles</taxon>
        <taxon>Oomycota</taxon>
        <taxon>Saprolegniomycetes</taxon>
        <taxon>Saprolegniales</taxon>
        <taxon>Verrucalvaceae</taxon>
        <taxon>Aphanomyces</taxon>
    </lineage>
</organism>
<sequence length="97" mass="11091">MIQLPLTWITAVLLVGPASSRLYAPPSNLVYQADTVDLVPRHVDETRMMELPPIDSNYLQWYCETFPYDLNAAEPPTFNSPIQQAMWAKCKAYFDIP</sequence>
<evidence type="ECO:0000256" key="1">
    <source>
        <dbReference type="SAM" id="SignalP"/>
    </source>
</evidence>
<dbReference type="OrthoDB" id="10427082at2759"/>
<dbReference type="RefSeq" id="XP_009824625.1">
    <property type="nucleotide sequence ID" value="XM_009826323.1"/>
</dbReference>
<feature type="chain" id="PRO_5004842813" evidence="1">
    <location>
        <begin position="21"/>
        <end position="97"/>
    </location>
</feature>
<reference evidence="2" key="1">
    <citation type="submission" date="2013-12" db="EMBL/GenBank/DDBJ databases">
        <title>The Genome Sequence of Aphanomyces astaci APO3.</title>
        <authorList>
            <consortium name="The Broad Institute Genomics Platform"/>
            <person name="Russ C."/>
            <person name="Tyler B."/>
            <person name="van West P."/>
            <person name="Dieguez-Uribeondo J."/>
            <person name="Young S.K."/>
            <person name="Zeng Q."/>
            <person name="Gargeya S."/>
            <person name="Fitzgerald M."/>
            <person name="Abouelleil A."/>
            <person name="Alvarado L."/>
            <person name="Chapman S.B."/>
            <person name="Gainer-Dewar J."/>
            <person name="Goldberg J."/>
            <person name="Griggs A."/>
            <person name="Gujja S."/>
            <person name="Hansen M."/>
            <person name="Howarth C."/>
            <person name="Imamovic A."/>
            <person name="Ireland A."/>
            <person name="Larimer J."/>
            <person name="McCowan C."/>
            <person name="Murphy C."/>
            <person name="Pearson M."/>
            <person name="Poon T.W."/>
            <person name="Priest M."/>
            <person name="Roberts A."/>
            <person name="Saif S."/>
            <person name="Shea T."/>
            <person name="Sykes S."/>
            <person name="Wortman J."/>
            <person name="Nusbaum C."/>
            <person name="Birren B."/>
        </authorList>
    </citation>
    <scope>NUCLEOTIDE SEQUENCE [LARGE SCALE GENOMIC DNA]</scope>
    <source>
        <strain evidence="2">APO3</strain>
    </source>
</reference>
<dbReference type="GeneID" id="20804606"/>
<protein>
    <submittedName>
        <fullName evidence="2">Uncharacterized protein</fullName>
    </submittedName>
</protein>
<dbReference type="VEuPathDB" id="FungiDB:H257_02610"/>
<name>W4H4U2_APHAT</name>